<feature type="transmembrane region" description="Helical" evidence="6">
    <location>
        <begin position="133"/>
        <end position="155"/>
    </location>
</feature>
<accession>C1DYN2</accession>
<dbReference type="Proteomes" id="UP000002009">
    <property type="component" value="Chromosome 2"/>
</dbReference>
<comment type="subcellular location">
    <subcellularLocation>
        <location evidence="1">Membrane</location>
        <topology evidence="1">Multi-pass membrane protein</topology>
    </subcellularLocation>
</comment>
<proteinExistence type="inferred from homology"/>
<evidence type="ECO:0000256" key="2">
    <source>
        <dbReference type="ARBA" id="ARBA00008096"/>
    </source>
</evidence>
<keyword evidence="3 6" id="KW-0812">Transmembrane</keyword>
<reference evidence="7 8" key="1">
    <citation type="journal article" date="2009" name="Science">
        <title>Green evolution and dynamic adaptations revealed by genomes of the marine picoeukaryotes Micromonas.</title>
        <authorList>
            <person name="Worden A.Z."/>
            <person name="Lee J.H."/>
            <person name="Mock T."/>
            <person name="Rouze P."/>
            <person name="Simmons M.P."/>
            <person name="Aerts A.L."/>
            <person name="Allen A.E."/>
            <person name="Cuvelier M.L."/>
            <person name="Derelle E."/>
            <person name="Everett M.V."/>
            <person name="Foulon E."/>
            <person name="Grimwood J."/>
            <person name="Gundlach H."/>
            <person name="Henrissat B."/>
            <person name="Napoli C."/>
            <person name="McDonald S.M."/>
            <person name="Parker M.S."/>
            <person name="Rombauts S."/>
            <person name="Salamov A."/>
            <person name="Von Dassow P."/>
            <person name="Badger J.H."/>
            <person name="Coutinho P.M."/>
            <person name="Demir E."/>
            <person name="Dubchak I."/>
            <person name="Gentemann C."/>
            <person name="Eikrem W."/>
            <person name="Gready J.E."/>
            <person name="John U."/>
            <person name="Lanier W."/>
            <person name="Lindquist E.A."/>
            <person name="Lucas S."/>
            <person name="Mayer K.F."/>
            <person name="Moreau H."/>
            <person name="Not F."/>
            <person name="Otillar R."/>
            <person name="Panaud O."/>
            <person name="Pangilinan J."/>
            <person name="Paulsen I."/>
            <person name="Piegu B."/>
            <person name="Poliakov A."/>
            <person name="Robbens S."/>
            <person name="Schmutz J."/>
            <person name="Toulza E."/>
            <person name="Wyss T."/>
            <person name="Zelensky A."/>
            <person name="Zhou K."/>
            <person name="Armbrust E.V."/>
            <person name="Bhattacharya D."/>
            <person name="Goodenough U.W."/>
            <person name="Van de Peer Y."/>
            <person name="Grigoriev I.V."/>
        </authorList>
    </citation>
    <scope>NUCLEOTIDE SEQUENCE [LARGE SCALE GENOMIC DNA]</scope>
    <source>
        <strain evidence="8">RCC299 / NOUM17</strain>
    </source>
</reference>
<dbReference type="GeneID" id="8241391"/>
<evidence type="ECO:0000313" key="8">
    <source>
        <dbReference type="Proteomes" id="UP000002009"/>
    </source>
</evidence>
<dbReference type="RefSeq" id="XP_002499714.1">
    <property type="nucleotide sequence ID" value="XM_002499668.1"/>
</dbReference>
<dbReference type="Pfam" id="PF04148">
    <property type="entry name" value="Erv26"/>
    <property type="match status" value="1"/>
</dbReference>
<comment type="similarity">
    <text evidence="2">Belongs to the SVP26 family.</text>
</comment>
<dbReference type="GO" id="GO:0097020">
    <property type="term" value="F:COPII receptor activity"/>
    <property type="evidence" value="ECO:0007669"/>
    <property type="project" value="InterPro"/>
</dbReference>
<evidence type="ECO:0000256" key="5">
    <source>
        <dbReference type="ARBA" id="ARBA00023136"/>
    </source>
</evidence>
<evidence type="ECO:0000256" key="1">
    <source>
        <dbReference type="ARBA" id="ARBA00004141"/>
    </source>
</evidence>
<dbReference type="OMA" id="TMGTEPV"/>
<dbReference type="AlphaFoldDB" id="C1DYN2"/>
<feature type="transmembrane region" description="Helical" evidence="6">
    <location>
        <begin position="12"/>
        <end position="32"/>
    </location>
</feature>
<dbReference type="GO" id="GO:0005789">
    <property type="term" value="C:endoplasmic reticulum membrane"/>
    <property type="evidence" value="ECO:0007669"/>
    <property type="project" value="TreeGrafter"/>
</dbReference>
<dbReference type="GO" id="GO:0006888">
    <property type="term" value="P:endoplasmic reticulum to Golgi vesicle-mediated transport"/>
    <property type="evidence" value="ECO:0007669"/>
    <property type="project" value="InterPro"/>
</dbReference>
<dbReference type="InParanoid" id="C1DYN2"/>
<dbReference type="OrthoDB" id="28257at2759"/>
<sequence length="244" mass="26566">MAWLSNVLVYTGGYLFLVFIAVCLATGLYYLAEIVEEYTRVTKKVLTWAIKISVGMNVALLVIDRLPFLCILISCGAQGAYWTLLRRFPFMELTSPEFLGSVGMLILNHFMWMRHFKHDDPGYGHYDGHSVEYLLGFFLMVVWIVPFGFFISLAANESVLPGGGGVGLKGSGASSDGLSGGGGFPAGAAYGTLDGGGGGRRKRANVVLQVLDFGKAQWDKFTKKNLPGVLPGGMYTGSYKERTF</sequence>
<keyword evidence="5 6" id="KW-0472">Membrane</keyword>
<dbReference type="GO" id="GO:0030134">
    <property type="term" value="C:COPII-coated ER to Golgi transport vesicle"/>
    <property type="evidence" value="ECO:0007669"/>
    <property type="project" value="TreeGrafter"/>
</dbReference>
<dbReference type="GO" id="GO:0000139">
    <property type="term" value="C:Golgi membrane"/>
    <property type="evidence" value="ECO:0007669"/>
    <property type="project" value="TreeGrafter"/>
</dbReference>
<dbReference type="EMBL" id="CP001323">
    <property type="protein sequence ID" value="ACO60972.1"/>
    <property type="molecule type" value="Genomic_DNA"/>
</dbReference>
<evidence type="ECO:0000256" key="3">
    <source>
        <dbReference type="ARBA" id="ARBA00022692"/>
    </source>
</evidence>
<evidence type="ECO:0000313" key="7">
    <source>
        <dbReference type="EMBL" id="ACO60972.1"/>
    </source>
</evidence>
<protein>
    <recommendedName>
        <fullName evidence="9">Transmembrane adaptor Erv26</fullName>
    </recommendedName>
</protein>
<keyword evidence="4 6" id="KW-1133">Transmembrane helix</keyword>
<name>C1DYN2_MICCC</name>
<dbReference type="PANTHER" id="PTHR13144">
    <property type="entry name" value="TEX261 PROTEIN"/>
    <property type="match status" value="1"/>
</dbReference>
<gene>
    <name evidence="7" type="ORF">MICPUN_107688</name>
</gene>
<evidence type="ECO:0000256" key="6">
    <source>
        <dbReference type="SAM" id="Phobius"/>
    </source>
</evidence>
<dbReference type="PANTHER" id="PTHR13144:SF0">
    <property type="entry name" value="PROTEIN TEX261"/>
    <property type="match status" value="1"/>
</dbReference>
<organism evidence="7 8">
    <name type="scientific">Micromonas commoda (strain RCC299 / NOUM17 / CCMP2709)</name>
    <name type="common">Picoplanktonic green alga</name>
    <dbReference type="NCBI Taxonomy" id="296587"/>
    <lineage>
        <taxon>Eukaryota</taxon>
        <taxon>Viridiplantae</taxon>
        <taxon>Chlorophyta</taxon>
        <taxon>Mamiellophyceae</taxon>
        <taxon>Mamiellales</taxon>
        <taxon>Mamiellaceae</taxon>
        <taxon>Micromonas</taxon>
    </lineage>
</organism>
<dbReference type="KEGG" id="mis:MICPUN_107688"/>
<evidence type="ECO:0000256" key="4">
    <source>
        <dbReference type="ARBA" id="ARBA00022989"/>
    </source>
</evidence>
<dbReference type="eggNOG" id="KOG4136">
    <property type="taxonomic scope" value="Eukaryota"/>
</dbReference>
<evidence type="ECO:0008006" key="9">
    <source>
        <dbReference type="Google" id="ProtNLM"/>
    </source>
</evidence>
<dbReference type="InterPro" id="IPR007277">
    <property type="entry name" value="Svp26/Tex261"/>
</dbReference>
<keyword evidence="8" id="KW-1185">Reference proteome</keyword>
<feature type="transmembrane region" description="Helical" evidence="6">
    <location>
        <begin position="97"/>
        <end position="113"/>
    </location>
</feature>